<proteinExistence type="predicted"/>
<evidence type="ECO:0000256" key="4">
    <source>
        <dbReference type="ARBA" id="ARBA00022759"/>
    </source>
</evidence>
<dbReference type="OrthoDB" id="9395371at2759"/>
<protein>
    <submittedName>
        <fullName evidence="8">PO113 protein</fullName>
    </submittedName>
</protein>
<feature type="non-terminal residue" evidence="8">
    <location>
        <position position="108"/>
    </location>
</feature>
<sequence>AWNWISKPLREDKPIHNAITAFTDAGRKTRKAAVVWKQGQQWHQHLINASSDDTLQTLELLAVVWAVTHLTGPLNVVSDSLYVVGVASRIEDAVIKEVQNKRLYELFL</sequence>
<keyword evidence="1" id="KW-0808">Transferase</keyword>
<dbReference type="Gene3D" id="3.30.420.10">
    <property type="entry name" value="Ribonuclease H-like superfamily/Ribonuclease H"/>
    <property type="match status" value="1"/>
</dbReference>
<evidence type="ECO:0000256" key="3">
    <source>
        <dbReference type="ARBA" id="ARBA00022722"/>
    </source>
</evidence>
<reference evidence="8 9" key="1">
    <citation type="submission" date="2019-09" db="EMBL/GenBank/DDBJ databases">
        <title>Bird 10,000 Genomes (B10K) Project - Family phase.</title>
        <authorList>
            <person name="Zhang G."/>
        </authorList>
    </citation>
    <scope>NUCLEOTIDE SEQUENCE [LARGE SCALE GENOMIC DNA]</scope>
    <source>
        <strain evidence="8">B10K-CU-031-07</strain>
        <tissue evidence="8">Muscle</tissue>
    </source>
</reference>
<comment type="caution">
    <text evidence="8">The sequence shown here is derived from an EMBL/GenBank/DDBJ whole genome shotgun (WGS) entry which is preliminary data.</text>
</comment>
<dbReference type="SUPFAM" id="SSF53098">
    <property type="entry name" value="Ribonuclease H-like"/>
    <property type="match status" value="1"/>
</dbReference>
<dbReference type="AlphaFoldDB" id="A0A7K4JV70"/>
<evidence type="ECO:0000256" key="1">
    <source>
        <dbReference type="ARBA" id="ARBA00022679"/>
    </source>
</evidence>
<dbReference type="PROSITE" id="PS50879">
    <property type="entry name" value="RNASE_H_1"/>
    <property type="match status" value="1"/>
</dbReference>
<feature type="non-terminal residue" evidence="8">
    <location>
        <position position="1"/>
    </location>
</feature>
<keyword evidence="4" id="KW-0255">Endonuclease</keyword>
<feature type="domain" description="RNase H type-1" evidence="7">
    <location>
        <begin position="15"/>
        <end position="108"/>
    </location>
</feature>
<evidence type="ECO:0000313" key="9">
    <source>
        <dbReference type="Proteomes" id="UP000531151"/>
    </source>
</evidence>
<keyword evidence="6" id="KW-0695">RNA-directed DNA polymerase</keyword>
<gene>
    <name evidence="8" type="primary">Hervk_7</name>
    <name evidence="8" type="ORF">GEOCAL_R13677</name>
</gene>
<dbReference type="InterPro" id="IPR002156">
    <property type="entry name" value="RNaseH_domain"/>
</dbReference>
<dbReference type="PANTHER" id="PTHR41694">
    <property type="entry name" value="ENDOGENOUS RETROVIRUS GROUP K MEMBER POL PROTEIN"/>
    <property type="match status" value="1"/>
</dbReference>
<evidence type="ECO:0000313" key="8">
    <source>
        <dbReference type="EMBL" id="NWH69165.1"/>
    </source>
</evidence>
<name>A0A7K4JV70_GEOCA</name>
<dbReference type="PANTHER" id="PTHR41694:SF3">
    <property type="entry name" value="RNA-DIRECTED DNA POLYMERASE-RELATED"/>
    <property type="match status" value="1"/>
</dbReference>
<keyword evidence="5" id="KW-0378">Hydrolase</keyword>
<organism evidence="8 9">
    <name type="scientific">Geococcyx californianus</name>
    <name type="common">Greater roadrunner</name>
    <name type="synonym">Saurothera californiana</name>
    <dbReference type="NCBI Taxonomy" id="8947"/>
    <lineage>
        <taxon>Eukaryota</taxon>
        <taxon>Metazoa</taxon>
        <taxon>Chordata</taxon>
        <taxon>Craniata</taxon>
        <taxon>Vertebrata</taxon>
        <taxon>Euteleostomi</taxon>
        <taxon>Archelosauria</taxon>
        <taxon>Archosauria</taxon>
        <taxon>Dinosauria</taxon>
        <taxon>Saurischia</taxon>
        <taxon>Theropoda</taxon>
        <taxon>Coelurosauria</taxon>
        <taxon>Aves</taxon>
        <taxon>Neognathae</taxon>
        <taxon>Neoaves</taxon>
        <taxon>Otidimorphae</taxon>
        <taxon>Cuculiformes</taxon>
        <taxon>Neomorphidae</taxon>
        <taxon>Geococcyx</taxon>
    </lineage>
</organism>
<dbReference type="Proteomes" id="UP000531151">
    <property type="component" value="Unassembled WGS sequence"/>
</dbReference>
<dbReference type="Pfam" id="PF00075">
    <property type="entry name" value="RNase_H"/>
    <property type="match status" value="1"/>
</dbReference>
<evidence type="ECO:0000259" key="7">
    <source>
        <dbReference type="PROSITE" id="PS50879"/>
    </source>
</evidence>
<dbReference type="GO" id="GO:0004523">
    <property type="term" value="F:RNA-DNA hybrid ribonuclease activity"/>
    <property type="evidence" value="ECO:0007669"/>
    <property type="project" value="InterPro"/>
</dbReference>
<dbReference type="InterPro" id="IPR036397">
    <property type="entry name" value="RNaseH_sf"/>
</dbReference>
<evidence type="ECO:0000256" key="6">
    <source>
        <dbReference type="ARBA" id="ARBA00022918"/>
    </source>
</evidence>
<accession>A0A7K4JV70</accession>
<keyword evidence="2" id="KW-0548">Nucleotidyltransferase</keyword>
<keyword evidence="9" id="KW-1185">Reference proteome</keyword>
<keyword evidence="3" id="KW-0540">Nuclease</keyword>
<dbReference type="GO" id="GO:0035613">
    <property type="term" value="F:RNA stem-loop binding"/>
    <property type="evidence" value="ECO:0007669"/>
    <property type="project" value="TreeGrafter"/>
</dbReference>
<dbReference type="InterPro" id="IPR012337">
    <property type="entry name" value="RNaseH-like_sf"/>
</dbReference>
<dbReference type="GO" id="GO:0003964">
    <property type="term" value="F:RNA-directed DNA polymerase activity"/>
    <property type="evidence" value="ECO:0007669"/>
    <property type="project" value="UniProtKB-KW"/>
</dbReference>
<dbReference type="EMBL" id="VWPV01207753">
    <property type="protein sequence ID" value="NWH69165.1"/>
    <property type="molecule type" value="Genomic_DNA"/>
</dbReference>
<evidence type="ECO:0000256" key="5">
    <source>
        <dbReference type="ARBA" id="ARBA00022801"/>
    </source>
</evidence>
<evidence type="ECO:0000256" key="2">
    <source>
        <dbReference type="ARBA" id="ARBA00022695"/>
    </source>
</evidence>